<feature type="compositionally biased region" description="Basic and acidic residues" evidence="1">
    <location>
        <begin position="152"/>
        <end position="170"/>
    </location>
</feature>
<reference evidence="2 3" key="1">
    <citation type="submission" date="2019-06" db="EMBL/GenBank/DDBJ databases">
        <title>Draft genomes of female and male turbot (Scophthalmus maximus).</title>
        <authorList>
            <person name="Xu H."/>
            <person name="Xu X.-W."/>
            <person name="Shao C."/>
            <person name="Chen S."/>
        </authorList>
    </citation>
    <scope>NUCLEOTIDE SEQUENCE [LARGE SCALE GENOMIC DNA]</scope>
    <source>
        <strain evidence="2">Ysfricsl-2016a</strain>
        <tissue evidence="2">Blood</tissue>
    </source>
</reference>
<feature type="compositionally biased region" description="Basic residues" evidence="1">
    <location>
        <begin position="138"/>
        <end position="151"/>
    </location>
</feature>
<dbReference type="AlphaFoldDB" id="A0A6A4T602"/>
<protein>
    <submittedName>
        <fullName evidence="2">Uncharacterized protein</fullName>
    </submittedName>
</protein>
<dbReference type="EMBL" id="VEVO01000005">
    <property type="protein sequence ID" value="KAF0041727.1"/>
    <property type="molecule type" value="Genomic_DNA"/>
</dbReference>
<evidence type="ECO:0000256" key="1">
    <source>
        <dbReference type="SAM" id="MobiDB-lite"/>
    </source>
</evidence>
<comment type="caution">
    <text evidence="2">The sequence shown here is derived from an EMBL/GenBank/DDBJ whole genome shotgun (WGS) entry which is preliminary data.</text>
</comment>
<organism evidence="2 3">
    <name type="scientific">Scophthalmus maximus</name>
    <name type="common">Turbot</name>
    <name type="synonym">Psetta maxima</name>
    <dbReference type="NCBI Taxonomy" id="52904"/>
    <lineage>
        <taxon>Eukaryota</taxon>
        <taxon>Metazoa</taxon>
        <taxon>Chordata</taxon>
        <taxon>Craniata</taxon>
        <taxon>Vertebrata</taxon>
        <taxon>Euteleostomi</taxon>
        <taxon>Actinopterygii</taxon>
        <taxon>Neopterygii</taxon>
        <taxon>Teleostei</taxon>
        <taxon>Neoteleostei</taxon>
        <taxon>Acanthomorphata</taxon>
        <taxon>Carangaria</taxon>
        <taxon>Pleuronectiformes</taxon>
        <taxon>Pleuronectoidei</taxon>
        <taxon>Scophthalmidae</taxon>
        <taxon>Scophthalmus</taxon>
    </lineage>
</organism>
<dbReference type="Proteomes" id="UP000438429">
    <property type="component" value="Unassembled WGS sequence"/>
</dbReference>
<evidence type="ECO:0000313" key="3">
    <source>
        <dbReference type="Proteomes" id="UP000438429"/>
    </source>
</evidence>
<accession>A0A6A4T602</accession>
<gene>
    <name evidence="2" type="ORF">F2P81_005259</name>
</gene>
<name>A0A6A4T602_SCOMX</name>
<evidence type="ECO:0000313" key="2">
    <source>
        <dbReference type="EMBL" id="KAF0041727.1"/>
    </source>
</evidence>
<proteinExistence type="predicted"/>
<sequence>MHARYRHTEFLSTNRHEACRDSCCLLTWKLLRVREAAVSGVAAAEQSQRRDPLSSYQPRVGDLEVGEAFGVNDTVTEIESEETFDINRAKRGRFRTVDRSRRSTKTDDASLKYPRYRRYEVFWIQYYHALTLDIVHKRSASRSDRKKKKKKEKEEKEKEKKKTKEKKENL</sequence>
<feature type="region of interest" description="Disordered" evidence="1">
    <location>
        <begin position="138"/>
        <end position="170"/>
    </location>
</feature>